<dbReference type="RefSeq" id="WP_023786096.1">
    <property type="nucleotide sequence ID" value="NC_022997.1"/>
</dbReference>
<dbReference type="OrthoDB" id="32301at2"/>
<keyword evidence="3 5" id="KW-1133">Transmembrane helix</keyword>
<feature type="transmembrane region" description="Helical" evidence="5">
    <location>
        <begin position="265"/>
        <end position="283"/>
    </location>
</feature>
<feature type="transmembrane region" description="Helical" evidence="5">
    <location>
        <begin position="203"/>
        <end position="220"/>
    </location>
</feature>
<sequence length="316" mass="34350">MRSFSDLDQSEVLALAITLGEEHARIYAEYAHGLFEREPAMGQIFSAMAEEEHVHRGALIDVYQATHGDHIPLIRPQDVRGFAHHEPIWTREEVDPQEIRGQAERIAQEARQFYESGKSRTTDAAARKLLGDLAAAEDRHLSTMRDMRKSSDLPEETSGDTAQRAFVLQYIQPGLNGLIDGSISTLAPIFAVAFATYDTWTTFLVGLAASIGSGISMGIAEAMSDDGLISGRGHPWKRGTVTGVMTAIGGLGHTLPYLIADFWTATAIAALIVVVELWVIAWVRARYMETPFMRAALEVVAGGLIVFGVGIAIGSA</sequence>
<dbReference type="AlphaFoldDB" id="V5SCI3"/>
<evidence type="ECO:0000313" key="7">
    <source>
        <dbReference type="EMBL" id="AHB47679.1"/>
    </source>
</evidence>
<dbReference type="EMBL" id="CP006912">
    <property type="protein sequence ID" value="AHB47679.1"/>
    <property type="molecule type" value="Genomic_DNA"/>
</dbReference>
<keyword evidence="4 5" id="KW-0472">Membrane</keyword>
<dbReference type="Proteomes" id="UP000018542">
    <property type="component" value="Chromosome"/>
</dbReference>
<evidence type="ECO:0000256" key="4">
    <source>
        <dbReference type="ARBA" id="ARBA00023136"/>
    </source>
</evidence>
<dbReference type="CDD" id="cd01045">
    <property type="entry name" value="Ferritin_like_AB"/>
    <property type="match status" value="1"/>
</dbReference>
<evidence type="ECO:0000256" key="1">
    <source>
        <dbReference type="ARBA" id="ARBA00004127"/>
    </source>
</evidence>
<name>V5SCI3_9HYPH</name>
<dbReference type="InterPro" id="IPR012347">
    <property type="entry name" value="Ferritin-like"/>
</dbReference>
<accession>V5SCI3</accession>
<organism evidence="7 8">
    <name type="scientific">Hyphomicrobium nitrativorans NL23</name>
    <dbReference type="NCBI Taxonomy" id="1029756"/>
    <lineage>
        <taxon>Bacteria</taxon>
        <taxon>Pseudomonadati</taxon>
        <taxon>Pseudomonadota</taxon>
        <taxon>Alphaproteobacteria</taxon>
        <taxon>Hyphomicrobiales</taxon>
        <taxon>Hyphomicrobiaceae</taxon>
        <taxon>Hyphomicrobium</taxon>
    </lineage>
</organism>
<reference evidence="7 8" key="1">
    <citation type="journal article" date="2014" name="Genome Announc.">
        <title>Complete Genome Sequence of Hyphomicrobium nitrativorans Strain NL23, a Denitrifying Bacterium Isolated from Biofilm of a Methanol-Fed Denitrification System Treating Seawater at the Montreal Biodome.</title>
        <authorList>
            <person name="Martineau C."/>
            <person name="Villeneuve C."/>
            <person name="Mauffrey F."/>
            <person name="Villemur R."/>
        </authorList>
    </citation>
    <scope>NUCLEOTIDE SEQUENCE [LARGE SCALE GENOMIC DNA]</scope>
    <source>
        <strain evidence="7">NL23</strain>
    </source>
</reference>
<comment type="subcellular location">
    <subcellularLocation>
        <location evidence="1">Endomembrane system</location>
        <topology evidence="1">Multi-pass membrane protein</topology>
    </subcellularLocation>
</comment>
<dbReference type="GO" id="GO:0012505">
    <property type="term" value="C:endomembrane system"/>
    <property type="evidence" value="ECO:0007669"/>
    <property type="project" value="UniProtKB-SubCell"/>
</dbReference>
<feature type="transmembrane region" description="Helical" evidence="5">
    <location>
        <begin position="295"/>
        <end position="314"/>
    </location>
</feature>
<dbReference type="GO" id="GO:0046872">
    <property type="term" value="F:metal ion binding"/>
    <property type="evidence" value="ECO:0007669"/>
    <property type="project" value="InterPro"/>
</dbReference>
<dbReference type="PATRIC" id="fig|1029756.8.peg.710"/>
<evidence type="ECO:0000256" key="5">
    <source>
        <dbReference type="SAM" id="Phobius"/>
    </source>
</evidence>
<evidence type="ECO:0000313" key="8">
    <source>
        <dbReference type="Proteomes" id="UP000018542"/>
    </source>
</evidence>
<gene>
    <name evidence="7" type="ORF">W911_03405</name>
</gene>
<dbReference type="GO" id="GO:0030026">
    <property type="term" value="P:intracellular manganese ion homeostasis"/>
    <property type="evidence" value="ECO:0007669"/>
    <property type="project" value="InterPro"/>
</dbReference>
<feature type="transmembrane region" description="Helical" evidence="5">
    <location>
        <begin position="178"/>
        <end position="197"/>
    </location>
</feature>
<dbReference type="InterPro" id="IPR008217">
    <property type="entry name" value="Ccc1_fam"/>
</dbReference>
<feature type="domain" description="Rubrerythrin diiron-binding" evidence="6">
    <location>
        <begin position="11"/>
        <end position="146"/>
    </location>
</feature>
<dbReference type="KEGG" id="hni:W911_03405"/>
<dbReference type="Gene3D" id="1.20.1260.10">
    <property type="match status" value="1"/>
</dbReference>
<evidence type="ECO:0000256" key="2">
    <source>
        <dbReference type="ARBA" id="ARBA00022692"/>
    </source>
</evidence>
<dbReference type="GO" id="GO:0016491">
    <property type="term" value="F:oxidoreductase activity"/>
    <property type="evidence" value="ECO:0007669"/>
    <property type="project" value="InterPro"/>
</dbReference>
<dbReference type="Pfam" id="PF01988">
    <property type="entry name" value="VIT1"/>
    <property type="match status" value="1"/>
</dbReference>
<proteinExistence type="predicted"/>
<dbReference type="HOGENOM" id="CLU_074082_0_0_5"/>
<dbReference type="Pfam" id="PF02915">
    <property type="entry name" value="Rubrerythrin"/>
    <property type="match status" value="1"/>
</dbReference>
<protein>
    <submittedName>
        <fullName evidence="7">Membrane protein</fullName>
    </submittedName>
</protein>
<dbReference type="GO" id="GO:0005384">
    <property type="term" value="F:manganese ion transmembrane transporter activity"/>
    <property type="evidence" value="ECO:0007669"/>
    <property type="project" value="InterPro"/>
</dbReference>
<keyword evidence="2 5" id="KW-0812">Transmembrane</keyword>
<evidence type="ECO:0000259" key="6">
    <source>
        <dbReference type="Pfam" id="PF02915"/>
    </source>
</evidence>
<evidence type="ECO:0000256" key="3">
    <source>
        <dbReference type="ARBA" id="ARBA00022989"/>
    </source>
</evidence>
<dbReference type="SUPFAM" id="SSF47240">
    <property type="entry name" value="Ferritin-like"/>
    <property type="match status" value="1"/>
</dbReference>
<dbReference type="InterPro" id="IPR003251">
    <property type="entry name" value="Rr_diiron-bd_dom"/>
</dbReference>
<dbReference type="InterPro" id="IPR009078">
    <property type="entry name" value="Ferritin-like_SF"/>
</dbReference>
<keyword evidence="8" id="KW-1185">Reference proteome</keyword>
<dbReference type="STRING" id="1029756.W911_03405"/>